<keyword evidence="1" id="KW-0472">Membrane</keyword>
<name>A0A9P6NRM3_9BASI</name>
<keyword evidence="3" id="KW-1185">Reference proteome</keyword>
<keyword evidence="1" id="KW-0812">Transmembrane</keyword>
<dbReference type="AlphaFoldDB" id="A0A9P6NRM3"/>
<keyword evidence="1" id="KW-1133">Transmembrane helix</keyword>
<comment type="caution">
    <text evidence="2">The sequence shown here is derived from an EMBL/GenBank/DDBJ whole genome shotgun (WGS) entry which is preliminary data.</text>
</comment>
<evidence type="ECO:0000256" key="1">
    <source>
        <dbReference type="SAM" id="Phobius"/>
    </source>
</evidence>
<dbReference type="EMBL" id="MU167209">
    <property type="protein sequence ID" value="KAG0152111.1"/>
    <property type="molecule type" value="Genomic_DNA"/>
</dbReference>
<dbReference type="Proteomes" id="UP000886653">
    <property type="component" value="Unassembled WGS sequence"/>
</dbReference>
<feature type="transmembrane region" description="Helical" evidence="1">
    <location>
        <begin position="65"/>
        <end position="86"/>
    </location>
</feature>
<evidence type="ECO:0000313" key="3">
    <source>
        <dbReference type="Proteomes" id="UP000886653"/>
    </source>
</evidence>
<proteinExistence type="predicted"/>
<gene>
    <name evidence="2" type="ORF">CROQUDRAFT_85824</name>
</gene>
<reference evidence="2" key="1">
    <citation type="submission" date="2013-11" db="EMBL/GenBank/DDBJ databases">
        <title>Genome sequence of the fusiform rust pathogen reveals effectors for host alternation and coevolution with pine.</title>
        <authorList>
            <consortium name="DOE Joint Genome Institute"/>
            <person name="Smith K."/>
            <person name="Pendleton A."/>
            <person name="Kubisiak T."/>
            <person name="Anderson C."/>
            <person name="Salamov A."/>
            <person name="Aerts A."/>
            <person name="Riley R."/>
            <person name="Clum A."/>
            <person name="Lindquist E."/>
            <person name="Ence D."/>
            <person name="Campbell M."/>
            <person name="Kronenberg Z."/>
            <person name="Feau N."/>
            <person name="Dhillon B."/>
            <person name="Hamelin R."/>
            <person name="Burleigh J."/>
            <person name="Smith J."/>
            <person name="Yandell M."/>
            <person name="Nelson C."/>
            <person name="Grigoriev I."/>
            <person name="Davis J."/>
        </authorList>
    </citation>
    <scope>NUCLEOTIDE SEQUENCE</scope>
    <source>
        <strain evidence="2">G11</strain>
    </source>
</reference>
<protein>
    <submittedName>
        <fullName evidence="2">Uncharacterized protein</fullName>
    </submittedName>
</protein>
<evidence type="ECO:0000313" key="2">
    <source>
        <dbReference type="EMBL" id="KAG0152111.1"/>
    </source>
</evidence>
<accession>A0A9P6NRM3</accession>
<sequence>MALRMNHLPSALEELVTLFFKYEDSPLELEDLHIPEAHKAQNTESLTNPTIKSPLYYSLRTRLKWAVAFVILLSIGSWAFLSGGLFSRQRKPSRCNPFEQLGYLHVNLTDPADNIWRPYNEECPASALFGTLLNTLHGSKPLNGDKDDLSWMRNRTVAMIGDSVDRYIVLAFCKLIGSIEDPIQTHEKPADLSAAPLTPRYIKVSARSALLPPTYYYDGKNISTPPDEWPKDRIHDFVRDAQLRIDTARDTSGPQACYLPTHDFMIVQTSSYGLNPPRGGELFWPHDSMDPPYKMVDRFEHLLKPTLANLARHFRRPSTINPDIVQVISGFWDLKAWSLEDFQAVNEQPNEKSNTPFSDLSPTRLMRWQKELVITLRGLAKAFPDPSIRILWRTYSRPNRYWPVPFSRVTQLGELVLYTLKDLMEHDSLVGPRLRINYWGHRFLGQEYHLLDPLHPNTLPGAVLWADTILWELRELVEGGSRH</sequence>
<organism evidence="2 3">
    <name type="scientific">Cronartium quercuum f. sp. fusiforme G11</name>
    <dbReference type="NCBI Taxonomy" id="708437"/>
    <lineage>
        <taxon>Eukaryota</taxon>
        <taxon>Fungi</taxon>
        <taxon>Dikarya</taxon>
        <taxon>Basidiomycota</taxon>
        <taxon>Pucciniomycotina</taxon>
        <taxon>Pucciniomycetes</taxon>
        <taxon>Pucciniales</taxon>
        <taxon>Coleosporiaceae</taxon>
        <taxon>Cronartium</taxon>
    </lineage>
</organism>
<dbReference type="OrthoDB" id="2588793at2759"/>